<keyword evidence="3" id="KW-1185">Reference proteome</keyword>
<accession>A0A556MUV4</accession>
<reference evidence="2 3" key="1">
    <citation type="submission" date="2019-07" db="EMBL/GenBank/DDBJ databases">
        <authorList>
            <person name="Huq M.A."/>
        </authorList>
    </citation>
    <scope>NUCLEOTIDE SEQUENCE [LARGE SCALE GENOMIC DNA]</scope>
    <source>
        <strain evidence="2 3">MAH-19</strain>
    </source>
</reference>
<dbReference type="RefSeq" id="WP_144247282.1">
    <property type="nucleotide sequence ID" value="NZ_VLPK01000001.1"/>
</dbReference>
<proteinExistence type="predicted"/>
<gene>
    <name evidence="2" type="ORF">FO440_05870</name>
</gene>
<dbReference type="OrthoDB" id="9809549at2"/>
<feature type="chain" id="PRO_5021732258" description="Lipocalin-like domain-containing protein" evidence="1">
    <location>
        <begin position="21"/>
        <end position="136"/>
    </location>
</feature>
<name>A0A556MUV4_9SPHI</name>
<dbReference type="EMBL" id="VLPK01000001">
    <property type="protein sequence ID" value="TSJ43716.1"/>
    <property type="molecule type" value="Genomic_DNA"/>
</dbReference>
<keyword evidence="1" id="KW-0732">Signal</keyword>
<feature type="signal peptide" evidence="1">
    <location>
        <begin position="1"/>
        <end position="20"/>
    </location>
</feature>
<evidence type="ECO:0008006" key="4">
    <source>
        <dbReference type="Google" id="ProtNLM"/>
    </source>
</evidence>
<organism evidence="2 3">
    <name type="scientific">Mucilaginibacter corticis</name>
    <dbReference type="NCBI Taxonomy" id="2597670"/>
    <lineage>
        <taxon>Bacteria</taxon>
        <taxon>Pseudomonadati</taxon>
        <taxon>Bacteroidota</taxon>
        <taxon>Sphingobacteriia</taxon>
        <taxon>Sphingobacteriales</taxon>
        <taxon>Sphingobacteriaceae</taxon>
        <taxon>Mucilaginibacter</taxon>
    </lineage>
</organism>
<evidence type="ECO:0000313" key="3">
    <source>
        <dbReference type="Proteomes" id="UP000318733"/>
    </source>
</evidence>
<evidence type="ECO:0000313" key="2">
    <source>
        <dbReference type="EMBL" id="TSJ43716.1"/>
    </source>
</evidence>
<dbReference type="Proteomes" id="UP000318733">
    <property type="component" value="Unassembled WGS sequence"/>
</dbReference>
<dbReference type="AlphaFoldDB" id="A0A556MUV4"/>
<protein>
    <recommendedName>
        <fullName evidence="4">Lipocalin-like domain-containing protein</fullName>
    </recommendedName>
</protein>
<sequence>MKKILLSIALVLTVVTVCLAASVDGVWKGLVEGQYNLSLTLKNDGGKLTGVFALVDNNPKSENPDEAGYTPYVAAQMGKNTITDGKVDGDNLQFTTTFNGKPVVYKGTIADGKLVLTTTFGTQNIKLTLKQPAVAK</sequence>
<evidence type="ECO:0000256" key="1">
    <source>
        <dbReference type="SAM" id="SignalP"/>
    </source>
</evidence>
<comment type="caution">
    <text evidence="2">The sequence shown here is derived from an EMBL/GenBank/DDBJ whole genome shotgun (WGS) entry which is preliminary data.</text>
</comment>